<evidence type="ECO:0000256" key="1">
    <source>
        <dbReference type="ARBA" id="ARBA00009875"/>
    </source>
</evidence>
<protein>
    <submittedName>
        <fullName evidence="5">Uncharacterized protein</fullName>
    </submittedName>
</protein>
<feature type="region of interest" description="Disordered" evidence="4">
    <location>
        <begin position="1"/>
        <end position="20"/>
    </location>
</feature>
<feature type="non-terminal residue" evidence="5">
    <location>
        <position position="51"/>
    </location>
</feature>
<dbReference type="InterPro" id="IPR008195">
    <property type="entry name" value="Ribosomal_eL34"/>
</dbReference>
<reference evidence="5 6" key="1">
    <citation type="journal article" date="2016" name="Mol. Biol. Evol.">
        <title>Comparative Genomics of Early-Diverging Mushroom-Forming Fungi Provides Insights into the Origins of Lignocellulose Decay Capabilities.</title>
        <authorList>
            <person name="Nagy L.G."/>
            <person name="Riley R."/>
            <person name="Tritt A."/>
            <person name="Adam C."/>
            <person name="Daum C."/>
            <person name="Floudas D."/>
            <person name="Sun H."/>
            <person name="Yadav J.S."/>
            <person name="Pangilinan J."/>
            <person name="Larsson K.H."/>
            <person name="Matsuura K."/>
            <person name="Barry K."/>
            <person name="Labutti K."/>
            <person name="Kuo R."/>
            <person name="Ohm R.A."/>
            <person name="Bhattacharya S.S."/>
            <person name="Shirouzu T."/>
            <person name="Yoshinaga Y."/>
            <person name="Martin F.M."/>
            <person name="Grigoriev I.V."/>
            <person name="Hibbett D.S."/>
        </authorList>
    </citation>
    <scope>NUCLEOTIDE SEQUENCE [LARGE SCALE GENOMIC DNA]</scope>
    <source>
        <strain evidence="5 6">HHB12029</strain>
    </source>
</reference>
<keyword evidence="6" id="KW-1185">Reference proteome</keyword>
<organism evidence="5 6">
    <name type="scientific">Exidia glandulosa HHB12029</name>
    <dbReference type="NCBI Taxonomy" id="1314781"/>
    <lineage>
        <taxon>Eukaryota</taxon>
        <taxon>Fungi</taxon>
        <taxon>Dikarya</taxon>
        <taxon>Basidiomycota</taxon>
        <taxon>Agaricomycotina</taxon>
        <taxon>Agaricomycetes</taxon>
        <taxon>Auriculariales</taxon>
        <taxon>Exidiaceae</taxon>
        <taxon>Exidia</taxon>
    </lineage>
</organism>
<dbReference type="GO" id="GO:0006412">
    <property type="term" value="P:translation"/>
    <property type="evidence" value="ECO:0007669"/>
    <property type="project" value="InterPro"/>
</dbReference>
<keyword evidence="3" id="KW-0687">Ribonucleoprotein</keyword>
<dbReference type="InParanoid" id="A0A166N6N7"/>
<dbReference type="EMBL" id="KV426756">
    <property type="protein sequence ID" value="KZV78811.1"/>
    <property type="molecule type" value="Genomic_DNA"/>
</dbReference>
<gene>
    <name evidence="5" type="ORF">EXIGLDRAFT_822691</name>
</gene>
<evidence type="ECO:0000313" key="5">
    <source>
        <dbReference type="EMBL" id="KZV78811.1"/>
    </source>
</evidence>
<dbReference type="Gene3D" id="6.20.370.70">
    <property type="match status" value="1"/>
</dbReference>
<dbReference type="GO" id="GO:0003735">
    <property type="term" value="F:structural constituent of ribosome"/>
    <property type="evidence" value="ECO:0007669"/>
    <property type="project" value="InterPro"/>
</dbReference>
<name>A0A166N6N7_EXIGL</name>
<sequence>TIRKRNPYNTTSTRGRVVGTPGDKLVYHHIKPALADAQGRRRRCRSSCYPG</sequence>
<evidence type="ECO:0000313" key="6">
    <source>
        <dbReference type="Proteomes" id="UP000077266"/>
    </source>
</evidence>
<dbReference type="AlphaFoldDB" id="A0A166N6N7"/>
<dbReference type="GO" id="GO:1990904">
    <property type="term" value="C:ribonucleoprotein complex"/>
    <property type="evidence" value="ECO:0007669"/>
    <property type="project" value="UniProtKB-KW"/>
</dbReference>
<dbReference type="GO" id="GO:0005840">
    <property type="term" value="C:ribosome"/>
    <property type="evidence" value="ECO:0007669"/>
    <property type="project" value="UniProtKB-KW"/>
</dbReference>
<proteinExistence type="inferred from homology"/>
<dbReference type="Pfam" id="PF01199">
    <property type="entry name" value="Ribosomal_L34e"/>
    <property type="match status" value="1"/>
</dbReference>
<evidence type="ECO:0000256" key="2">
    <source>
        <dbReference type="ARBA" id="ARBA00022980"/>
    </source>
</evidence>
<accession>A0A166N6N7</accession>
<feature type="non-terminal residue" evidence="5">
    <location>
        <position position="1"/>
    </location>
</feature>
<evidence type="ECO:0000256" key="3">
    <source>
        <dbReference type="ARBA" id="ARBA00023274"/>
    </source>
</evidence>
<dbReference type="Proteomes" id="UP000077266">
    <property type="component" value="Unassembled WGS sequence"/>
</dbReference>
<keyword evidence="2" id="KW-0689">Ribosomal protein</keyword>
<comment type="similarity">
    <text evidence="1">Belongs to the eukaryotic ribosomal protein eL34 family.</text>
</comment>
<dbReference type="OrthoDB" id="277449at2759"/>
<evidence type="ECO:0000256" key="4">
    <source>
        <dbReference type="SAM" id="MobiDB-lite"/>
    </source>
</evidence>